<proteinExistence type="predicted"/>
<keyword evidence="1" id="KW-0812">Transmembrane</keyword>
<feature type="transmembrane region" description="Helical" evidence="1">
    <location>
        <begin position="249"/>
        <end position="271"/>
    </location>
</feature>
<organism evidence="3 4">
    <name type="scientific">Streptomyces niveiscabiei</name>
    <dbReference type="NCBI Taxonomy" id="164115"/>
    <lineage>
        <taxon>Bacteria</taxon>
        <taxon>Bacillati</taxon>
        <taxon>Actinomycetota</taxon>
        <taxon>Actinomycetes</taxon>
        <taxon>Kitasatosporales</taxon>
        <taxon>Streptomycetaceae</taxon>
        <taxon>Streptomyces</taxon>
    </lineage>
</organism>
<feature type="transmembrane region" description="Helical" evidence="1">
    <location>
        <begin position="319"/>
        <end position="341"/>
    </location>
</feature>
<comment type="caution">
    <text evidence="3">The sequence shown here is derived from an EMBL/GenBank/DDBJ whole genome shotgun (WGS) entry which is preliminary data.</text>
</comment>
<keyword evidence="1" id="KW-0472">Membrane</keyword>
<feature type="transmembrane region" description="Helical" evidence="1">
    <location>
        <begin position="292"/>
        <end position="313"/>
    </location>
</feature>
<dbReference type="PANTHER" id="PTHR30590:SF2">
    <property type="entry name" value="INNER MEMBRANE PROTEIN"/>
    <property type="match status" value="1"/>
</dbReference>
<feature type="transmembrane region" description="Helical" evidence="1">
    <location>
        <begin position="93"/>
        <end position="111"/>
    </location>
</feature>
<feature type="transmembrane region" description="Helical" evidence="1">
    <location>
        <begin position="220"/>
        <end position="237"/>
    </location>
</feature>
<evidence type="ECO:0000313" key="3">
    <source>
        <dbReference type="EMBL" id="MFM9607240.1"/>
    </source>
</evidence>
<reference evidence="3 4" key="1">
    <citation type="submission" date="2024-12" db="EMBL/GenBank/DDBJ databases">
        <title>Forecasting of Potato common scab and diversities of Pathogenic streptomyces spp. in china.</title>
        <authorList>
            <person name="Handique U."/>
            <person name="Wu J."/>
        </authorList>
    </citation>
    <scope>NUCLEOTIDE SEQUENCE [LARGE SCALE GENOMIC DNA]</scope>
    <source>
        <strain evidence="3 4">ZRIMU1530</strain>
    </source>
</reference>
<keyword evidence="4" id="KW-1185">Reference proteome</keyword>
<sequence>MANVMVVSILIAIRIDGDGLFVPFTGPVDSAVWTVVTGLFLGKFFLLFSFLFGYSFTLQLEAVRRAGVPALPCLLRRCAALLALGAIHVTLLWIGDILTLYALLCVVLVVLRNVRPAIAVALGCGILAALSADSLWTLDLFPKGGTDLGWFFEETSDIGFLGGFHDTLHTQLTVGPAFAPEVIWPGQGPQALALFLFGFAAGKRRLLTDTGALRPWLGRVQWTGLLVGGPVAAWAAISERYDAGLPDLVQALVPVTDTLVTAFYVATVVRLCRGRAGRHLVAALAPAGRMAATNYIAQSVVFMVLYTGYGFALADDLPALGIVALALLTYAAQLAASAWWLRRHPQGPVEWALRAATYARRPRWRLP</sequence>
<feature type="transmembrane region" description="Helical" evidence="1">
    <location>
        <begin position="33"/>
        <end position="54"/>
    </location>
</feature>
<feature type="domain" description="DUF418" evidence="2">
    <location>
        <begin position="201"/>
        <end position="359"/>
    </location>
</feature>
<dbReference type="PANTHER" id="PTHR30590">
    <property type="entry name" value="INNER MEMBRANE PROTEIN"/>
    <property type="match status" value="1"/>
</dbReference>
<evidence type="ECO:0000256" key="1">
    <source>
        <dbReference type="SAM" id="Phobius"/>
    </source>
</evidence>
<keyword evidence="1" id="KW-1133">Transmembrane helix</keyword>
<name>A0ABW9HGR7_9ACTN</name>
<feature type="transmembrane region" description="Helical" evidence="1">
    <location>
        <begin position="118"/>
        <end position="138"/>
    </location>
</feature>
<protein>
    <submittedName>
        <fullName evidence="3">DUF418 domain-containing protein</fullName>
    </submittedName>
</protein>
<gene>
    <name evidence="3" type="ORF">ACKI18_00785</name>
</gene>
<dbReference type="Pfam" id="PF04235">
    <property type="entry name" value="DUF418"/>
    <property type="match status" value="1"/>
</dbReference>
<dbReference type="InterPro" id="IPR007349">
    <property type="entry name" value="DUF418"/>
</dbReference>
<accession>A0ABW9HGR7</accession>
<dbReference type="EMBL" id="JBJVNI010000001">
    <property type="protein sequence ID" value="MFM9607240.1"/>
    <property type="molecule type" value="Genomic_DNA"/>
</dbReference>
<evidence type="ECO:0000259" key="2">
    <source>
        <dbReference type="Pfam" id="PF04235"/>
    </source>
</evidence>
<dbReference type="InterPro" id="IPR052529">
    <property type="entry name" value="Bact_Transport_Assoc"/>
</dbReference>
<feature type="transmembrane region" description="Helical" evidence="1">
    <location>
        <begin position="182"/>
        <end position="200"/>
    </location>
</feature>
<dbReference type="Proteomes" id="UP001631957">
    <property type="component" value="Unassembled WGS sequence"/>
</dbReference>
<evidence type="ECO:0000313" key="4">
    <source>
        <dbReference type="Proteomes" id="UP001631957"/>
    </source>
</evidence>